<keyword evidence="3" id="KW-1185">Reference proteome</keyword>
<evidence type="ECO:0000313" key="3">
    <source>
        <dbReference type="Proteomes" id="UP000190637"/>
    </source>
</evidence>
<gene>
    <name evidence="2" type="ORF">SAMN02745673_04644</name>
</gene>
<evidence type="ECO:0008006" key="4">
    <source>
        <dbReference type="Google" id="ProtNLM"/>
    </source>
</evidence>
<dbReference type="AlphaFoldDB" id="A0A1T4T8N0"/>
<proteinExistence type="predicted"/>
<feature type="region of interest" description="Disordered" evidence="1">
    <location>
        <begin position="340"/>
        <end position="379"/>
    </location>
</feature>
<protein>
    <recommendedName>
        <fullName evidence="4">DUF4192 domain-containing protein</fullName>
    </recommendedName>
</protein>
<dbReference type="STRING" id="1122192.SAMN02745673_04644"/>
<dbReference type="InterPro" id="IPR025447">
    <property type="entry name" value="DUF4192"/>
</dbReference>
<dbReference type="Pfam" id="PF13830">
    <property type="entry name" value="DUF4192"/>
    <property type="match status" value="1"/>
</dbReference>
<reference evidence="2 3" key="1">
    <citation type="submission" date="2017-02" db="EMBL/GenBank/DDBJ databases">
        <authorList>
            <person name="Peterson S.W."/>
        </authorList>
    </citation>
    <scope>NUCLEOTIDE SEQUENCE [LARGE SCALE GENOMIC DNA]</scope>
    <source>
        <strain evidence="2 3">DSM 45154</strain>
    </source>
</reference>
<dbReference type="EMBL" id="FUWS01000016">
    <property type="protein sequence ID" value="SKA36844.1"/>
    <property type="molecule type" value="Genomic_DNA"/>
</dbReference>
<evidence type="ECO:0000313" key="2">
    <source>
        <dbReference type="EMBL" id="SKA36844.1"/>
    </source>
</evidence>
<name>A0A1T4T8N0_9ACTN</name>
<dbReference type="Proteomes" id="UP000190637">
    <property type="component" value="Unassembled WGS sequence"/>
</dbReference>
<organism evidence="2 3">
    <name type="scientific">Marinactinospora thermotolerans DSM 45154</name>
    <dbReference type="NCBI Taxonomy" id="1122192"/>
    <lineage>
        <taxon>Bacteria</taxon>
        <taxon>Bacillati</taxon>
        <taxon>Actinomycetota</taxon>
        <taxon>Actinomycetes</taxon>
        <taxon>Streptosporangiales</taxon>
        <taxon>Nocardiopsidaceae</taxon>
        <taxon>Marinactinospora</taxon>
    </lineage>
</organism>
<accession>A0A1T4T8N0</accession>
<sequence>MLMRHPAATHRVCMVTQRPPGSPVRLPLATPTDIIAAVPYLLGRHPSHCLVVLGARGAASQVRLAGRCPLPEEATAVPGLVAGLVERLARDRCDQAVLVGYGPPERVAPFAHELGEVAAASGVALREALRVDGGRYWSYLCPEPACCPPEGTRYDVVSSTIPATAVLAGLAPRGGSAVPQALVAPVAGSVRDEMERATRRAEVRRGRMCAEREGAVPVESALLAEGARAVAEAVDDARVGRLPGSCDRVAWLGVLLATVSVRDEAWARIRPPDAAAHVRLWRYVLRRVEPSYTPAPGALLAFAAWQQGDTALADAALDRVDSASPGYPMAVLLRQALQRGVSPRDWPQRGAGRAGEPPPPHGPTAGQRWAGPDWPGHRR</sequence>
<evidence type="ECO:0000256" key="1">
    <source>
        <dbReference type="SAM" id="MobiDB-lite"/>
    </source>
</evidence>